<dbReference type="SUPFAM" id="SSF56112">
    <property type="entry name" value="Protein kinase-like (PK-like)"/>
    <property type="match status" value="1"/>
</dbReference>
<keyword evidence="4" id="KW-0808">Transferase</keyword>
<keyword evidence="1" id="KW-0547">Nucleotide-binding</keyword>
<comment type="caution">
    <text evidence="4">The sequence shown here is derived from an EMBL/GenBank/DDBJ whole genome shotgun (WGS) entry which is preliminary data.</text>
</comment>
<dbReference type="InterPro" id="IPR050117">
    <property type="entry name" value="MAPK"/>
</dbReference>
<evidence type="ECO:0000259" key="3">
    <source>
        <dbReference type="PROSITE" id="PS50011"/>
    </source>
</evidence>
<name>A0A5J4NZ95_9TREM</name>
<dbReference type="AlphaFoldDB" id="A0A5J4NZ95"/>
<dbReference type="PANTHER" id="PTHR24055">
    <property type="entry name" value="MITOGEN-ACTIVATED PROTEIN KINASE"/>
    <property type="match status" value="1"/>
</dbReference>
<sequence>MFICLTIRRLDKKRIKKITWQILLATDFCHQSNNRIASQDFSATAFFRTGSEGPYTDYVATRWYRAPELLVGDTQYGPPVDVWAIGCVFAEIITGTPLWPGSSDLDQLFLITRNLGKINLQRGSTLMILCRRQPTVCVTDRFTYLLEANRLDLRNKTIISSTPT</sequence>
<dbReference type="SMART" id="SM00220">
    <property type="entry name" value="S_TKc"/>
    <property type="match status" value="1"/>
</dbReference>
<dbReference type="InterPro" id="IPR000719">
    <property type="entry name" value="Prot_kinase_dom"/>
</dbReference>
<keyword evidence="4" id="KW-0418">Kinase</keyword>
<keyword evidence="2" id="KW-0067">ATP-binding</keyword>
<dbReference type="InterPro" id="IPR011009">
    <property type="entry name" value="Kinase-like_dom_sf"/>
</dbReference>
<accession>A0A5J4NZ95</accession>
<evidence type="ECO:0000313" key="5">
    <source>
        <dbReference type="Proteomes" id="UP000324629"/>
    </source>
</evidence>
<gene>
    <name evidence="4" type="ORF">DEA37_0009475</name>
</gene>
<dbReference type="EMBL" id="QNGE01000423">
    <property type="protein sequence ID" value="KAA3680510.1"/>
    <property type="molecule type" value="Genomic_DNA"/>
</dbReference>
<keyword evidence="5" id="KW-1185">Reference proteome</keyword>
<dbReference type="Gene3D" id="1.10.510.10">
    <property type="entry name" value="Transferase(Phosphotransferase) domain 1"/>
    <property type="match status" value="1"/>
</dbReference>
<evidence type="ECO:0000256" key="2">
    <source>
        <dbReference type="ARBA" id="ARBA00022840"/>
    </source>
</evidence>
<dbReference type="GO" id="GO:0004672">
    <property type="term" value="F:protein kinase activity"/>
    <property type="evidence" value="ECO:0007669"/>
    <property type="project" value="InterPro"/>
</dbReference>
<dbReference type="GO" id="GO:0005524">
    <property type="term" value="F:ATP binding"/>
    <property type="evidence" value="ECO:0007669"/>
    <property type="project" value="UniProtKB-KW"/>
</dbReference>
<organism evidence="4 5">
    <name type="scientific">Paragonimus westermani</name>
    <dbReference type="NCBI Taxonomy" id="34504"/>
    <lineage>
        <taxon>Eukaryota</taxon>
        <taxon>Metazoa</taxon>
        <taxon>Spiralia</taxon>
        <taxon>Lophotrochozoa</taxon>
        <taxon>Platyhelminthes</taxon>
        <taxon>Trematoda</taxon>
        <taxon>Digenea</taxon>
        <taxon>Plagiorchiida</taxon>
        <taxon>Troglotremata</taxon>
        <taxon>Troglotrematidae</taxon>
        <taxon>Paragonimus</taxon>
    </lineage>
</organism>
<dbReference type="PROSITE" id="PS50011">
    <property type="entry name" value="PROTEIN_KINASE_DOM"/>
    <property type="match status" value="1"/>
</dbReference>
<dbReference type="Pfam" id="PF00069">
    <property type="entry name" value="Pkinase"/>
    <property type="match status" value="1"/>
</dbReference>
<proteinExistence type="predicted"/>
<protein>
    <submittedName>
        <fullName evidence="4">Cyclin-dependent kinase-like</fullName>
    </submittedName>
</protein>
<dbReference type="Proteomes" id="UP000324629">
    <property type="component" value="Unassembled WGS sequence"/>
</dbReference>
<evidence type="ECO:0000256" key="1">
    <source>
        <dbReference type="ARBA" id="ARBA00022741"/>
    </source>
</evidence>
<reference evidence="4 5" key="1">
    <citation type="journal article" date="2019" name="Gigascience">
        <title>Whole-genome sequence of the oriental lung fluke Paragonimus westermani.</title>
        <authorList>
            <person name="Oey H."/>
            <person name="Zakrzewski M."/>
            <person name="Narain K."/>
            <person name="Devi K.R."/>
            <person name="Agatsuma T."/>
            <person name="Nawaratna S."/>
            <person name="Gobert G.N."/>
            <person name="Jones M.K."/>
            <person name="Ragan M.A."/>
            <person name="McManus D.P."/>
            <person name="Krause L."/>
        </authorList>
    </citation>
    <scope>NUCLEOTIDE SEQUENCE [LARGE SCALE GENOMIC DNA]</scope>
    <source>
        <strain evidence="4 5">IND2009</strain>
    </source>
</reference>
<evidence type="ECO:0000313" key="4">
    <source>
        <dbReference type="EMBL" id="KAA3680510.1"/>
    </source>
</evidence>
<feature type="domain" description="Protein kinase" evidence="3">
    <location>
        <begin position="1"/>
        <end position="164"/>
    </location>
</feature>